<proteinExistence type="predicted"/>
<reference evidence="2" key="1">
    <citation type="journal article" date="2019" name="Int. J. Syst. Evol. Microbiol.">
        <title>The Global Catalogue of Microorganisms (GCM) 10K type strain sequencing project: providing services to taxonomists for standard genome sequencing and annotation.</title>
        <authorList>
            <consortium name="The Broad Institute Genomics Platform"/>
            <consortium name="The Broad Institute Genome Sequencing Center for Infectious Disease"/>
            <person name="Wu L."/>
            <person name="Ma J."/>
        </authorList>
    </citation>
    <scope>NUCLEOTIDE SEQUENCE [LARGE SCALE GENOMIC DNA]</scope>
    <source>
        <strain evidence="2">JCM 9687</strain>
    </source>
</reference>
<gene>
    <name evidence="1" type="ORF">GCM10020366_06460</name>
</gene>
<organism evidence="1 2">
    <name type="scientific">Saccharopolyspora gregorii</name>
    <dbReference type="NCBI Taxonomy" id="33914"/>
    <lineage>
        <taxon>Bacteria</taxon>
        <taxon>Bacillati</taxon>
        <taxon>Actinomycetota</taxon>
        <taxon>Actinomycetes</taxon>
        <taxon>Pseudonocardiales</taxon>
        <taxon>Pseudonocardiaceae</taxon>
        <taxon>Saccharopolyspora</taxon>
    </lineage>
</organism>
<dbReference type="EMBL" id="BAAAYK010000015">
    <property type="protein sequence ID" value="GAA3353380.1"/>
    <property type="molecule type" value="Genomic_DNA"/>
</dbReference>
<evidence type="ECO:0000313" key="2">
    <source>
        <dbReference type="Proteomes" id="UP001500483"/>
    </source>
</evidence>
<evidence type="ECO:0000313" key="1">
    <source>
        <dbReference type="EMBL" id="GAA3353380.1"/>
    </source>
</evidence>
<sequence length="51" mass="4958">MLTAMSTIAHVQASSPAGGAGGAERGLVLLLVFALHGAVLANRAARAADGD</sequence>
<protein>
    <submittedName>
        <fullName evidence="1">Uncharacterized protein</fullName>
    </submittedName>
</protein>
<comment type="caution">
    <text evidence="1">The sequence shown here is derived from an EMBL/GenBank/DDBJ whole genome shotgun (WGS) entry which is preliminary data.</text>
</comment>
<keyword evidence="2" id="KW-1185">Reference proteome</keyword>
<accession>A0ABP6RL14</accession>
<name>A0ABP6RL14_9PSEU</name>
<dbReference type="Proteomes" id="UP001500483">
    <property type="component" value="Unassembled WGS sequence"/>
</dbReference>